<evidence type="ECO:0000256" key="5">
    <source>
        <dbReference type="SAM" id="MobiDB-lite"/>
    </source>
</evidence>
<dbReference type="PANTHER" id="PTHR46196:SF4">
    <property type="entry name" value="TRANSCRIPTION FACTOR LHW"/>
    <property type="match status" value="1"/>
</dbReference>
<keyword evidence="3" id="KW-0804">Transcription</keyword>
<feature type="region of interest" description="Disordered" evidence="5">
    <location>
        <begin position="715"/>
        <end position="752"/>
    </location>
</feature>
<evidence type="ECO:0000256" key="4">
    <source>
        <dbReference type="ARBA" id="ARBA00023242"/>
    </source>
</evidence>
<evidence type="ECO:0000256" key="1">
    <source>
        <dbReference type="ARBA" id="ARBA00004123"/>
    </source>
</evidence>
<keyword evidence="2" id="KW-0805">Transcription regulation</keyword>
<dbReference type="InterPro" id="IPR011598">
    <property type="entry name" value="bHLH_dom"/>
</dbReference>
<protein>
    <recommendedName>
        <fullName evidence="6">BHLH domain-containing protein</fullName>
    </recommendedName>
</protein>
<dbReference type="CDD" id="cd18915">
    <property type="entry name" value="bHLH_AtLHW_like"/>
    <property type="match status" value="1"/>
</dbReference>
<keyword evidence="4" id="KW-0539">Nucleus</keyword>
<organism evidence="7 8">
    <name type="scientific">Escallonia herrerae</name>
    <dbReference type="NCBI Taxonomy" id="1293975"/>
    <lineage>
        <taxon>Eukaryota</taxon>
        <taxon>Viridiplantae</taxon>
        <taxon>Streptophyta</taxon>
        <taxon>Embryophyta</taxon>
        <taxon>Tracheophyta</taxon>
        <taxon>Spermatophyta</taxon>
        <taxon>Magnoliopsida</taxon>
        <taxon>eudicotyledons</taxon>
        <taxon>Gunneridae</taxon>
        <taxon>Pentapetalae</taxon>
        <taxon>asterids</taxon>
        <taxon>campanulids</taxon>
        <taxon>Escalloniales</taxon>
        <taxon>Escalloniaceae</taxon>
        <taxon>Escallonia</taxon>
    </lineage>
</organism>
<dbReference type="PROSITE" id="PS50888">
    <property type="entry name" value="BHLH"/>
    <property type="match status" value="1"/>
</dbReference>
<feature type="compositionally biased region" description="Basic and acidic residues" evidence="5">
    <location>
        <begin position="739"/>
        <end position="752"/>
    </location>
</feature>
<dbReference type="PANTHER" id="PTHR46196">
    <property type="entry name" value="TRANSCRIPTION FACTOR BHLH155-LIKE ISOFORM X1-RELATED"/>
    <property type="match status" value="1"/>
</dbReference>
<evidence type="ECO:0000256" key="3">
    <source>
        <dbReference type="ARBA" id="ARBA00023163"/>
    </source>
</evidence>
<dbReference type="GO" id="GO:0005634">
    <property type="term" value="C:nucleus"/>
    <property type="evidence" value="ECO:0007669"/>
    <property type="project" value="UniProtKB-SubCell"/>
</dbReference>
<dbReference type="InterPro" id="IPR043561">
    <property type="entry name" value="LHW-like"/>
</dbReference>
<dbReference type="GO" id="GO:0046983">
    <property type="term" value="F:protein dimerization activity"/>
    <property type="evidence" value="ECO:0007669"/>
    <property type="project" value="InterPro"/>
</dbReference>
<feature type="region of interest" description="Disordered" evidence="5">
    <location>
        <begin position="624"/>
        <end position="653"/>
    </location>
</feature>
<name>A0AA88VW30_9ASTE</name>
<dbReference type="EMBL" id="JAVXUP010001151">
    <property type="protein sequence ID" value="KAK3015370.1"/>
    <property type="molecule type" value="Genomic_DNA"/>
</dbReference>
<proteinExistence type="predicted"/>
<dbReference type="InterPro" id="IPR025610">
    <property type="entry name" value="MYC/MYB_N"/>
</dbReference>
<comment type="subcellular location">
    <subcellularLocation>
        <location evidence="1">Nucleus</location>
    </subcellularLocation>
</comment>
<evidence type="ECO:0000259" key="6">
    <source>
        <dbReference type="PROSITE" id="PS50888"/>
    </source>
</evidence>
<dbReference type="Proteomes" id="UP001188597">
    <property type="component" value="Unassembled WGS sequence"/>
</dbReference>
<sequence>MDCRRHLVWNLDPERKSSGGLRTKQAGRGSCRECYCEPITYSSIPHISDMASAKLVLEEWEALQLGYQAGNSVQSLVNKMMMDNHVDLVGSGLVGRVAFTGKHQWIFSQTYTREAHPPEVLNELTQQFSAGMQTVAVIPVLPHGVIQLGSSLAIYGLFLDQIMENMEFVCDVKTLFLQLGWLPGTLLSDNYEAREPAVKTGIPVHDGKSVSADMSVRSEVPECNPSIGGSFNQEGNSLQPSGLVAQSSNSLLRQIQDNPQSIASTFQTPNISQSFIKSHGNHCQVKVTHAMEPNLPIGSQLENRVTVAKVVSSNSEAWIHSGSSTYVPRSRYDQPLCAGPLTADYGSLRLNEKQIFSDNFVQGHPKKNSTASNGFTASQRRTNDGLASISNEDSNATKLTELSEFQKGVGNCPLPILKQCSLSNAIRLANKSTSNRHVANTNLSQTYASASDYAEHSNISHLLPSSSASRHCSNNENCGHIQSAESAEKTANDIYQALGIPLPQAHEHLASSQSAGYGCQNPRLLTAKCEDTSVRPVSGDDLFDILGVDFKGKLYDGIWNKFLYSGPDTSKQNLGKSNCASMTGSDIYSVNDGNSDSGIFSTSGSDHLLDAVVSRVHSTTKQSSSDALSCRTTTTNISSPSAPIDPLSSGQANVPKQMEDEFFSLPNSLAKAGSLGSCSFRSGSCKDVAGKFPQTSSINGSQISSWVEQGLDVKPDSSVSTRYSKRPDEISKSNRKRLKPGENPRPRPKDRQMIQDRVKELREIVPNGAKCSIDALLERTIKHMVFLQSVTKHADKLRQTGEPKIISKEGGLLLKDNFEGGATWAYELGSQSMVCPIIVEDLNPPRQMLVEMLCEEQGLFLEIADIIRGLGLTILKGLMETRNDKIWARFAVEANRDVTRMEVFISLARLLEQTVRGSAPSANCTNNENMTVHQSFHQAASLPATGRPCSLQLINISVLHYQALTDLTLEAGVAIYMMLNFFDARTNVTSMYAPIRKNGDMEWGKDEVFIK</sequence>
<evidence type="ECO:0000256" key="2">
    <source>
        <dbReference type="ARBA" id="ARBA00023015"/>
    </source>
</evidence>
<dbReference type="Pfam" id="PF14215">
    <property type="entry name" value="bHLH-MYC_N"/>
    <property type="match status" value="1"/>
</dbReference>
<keyword evidence="8" id="KW-1185">Reference proteome</keyword>
<evidence type="ECO:0000313" key="8">
    <source>
        <dbReference type="Proteomes" id="UP001188597"/>
    </source>
</evidence>
<evidence type="ECO:0000313" key="7">
    <source>
        <dbReference type="EMBL" id="KAK3015370.1"/>
    </source>
</evidence>
<dbReference type="Pfam" id="PF23176">
    <property type="entry name" value="bHLH_LHW"/>
    <property type="match status" value="1"/>
</dbReference>
<accession>A0AA88VW30</accession>
<feature type="domain" description="BHLH" evidence="6">
    <location>
        <begin position="738"/>
        <end position="787"/>
    </location>
</feature>
<gene>
    <name evidence="7" type="ORF">RJ639_006806</name>
</gene>
<reference evidence="7" key="1">
    <citation type="submission" date="2022-12" db="EMBL/GenBank/DDBJ databases">
        <title>Draft genome assemblies for two species of Escallonia (Escalloniales).</title>
        <authorList>
            <person name="Chanderbali A."/>
            <person name="Dervinis C."/>
            <person name="Anghel I."/>
            <person name="Soltis D."/>
            <person name="Soltis P."/>
            <person name="Zapata F."/>
        </authorList>
    </citation>
    <scope>NUCLEOTIDE SEQUENCE</scope>
    <source>
        <strain evidence="7">UCBG64.0493</strain>
        <tissue evidence="7">Leaf</tissue>
    </source>
</reference>
<dbReference type="AlphaFoldDB" id="A0AA88VW30"/>
<feature type="compositionally biased region" description="Polar residues" evidence="5">
    <location>
        <begin position="624"/>
        <end position="641"/>
    </location>
</feature>
<dbReference type="GO" id="GO:0003700">
    <property type="term" value="F:DNA-binding transcription factor activity"/>
    <property type="evidence" value="ECO:0007669"/>
    <property type="project" value="InterPro"/>
</dbReference>
<comment type="caution">
    <text evidence="7">The sequence shown here is derived from an EMBL/GenBank/DDBJ whole genome shotgun (WGS) entry which is preliminary data.</text>
</comment>